<gene>
    <name evidence="2" type="ORF">HII31_13201</name>
</gene>
<sequence>MIALGLLVLLGIWYTHRPPAEGPPMHPPNDICTSFGRLTLAAPAHPQVLWLSSRAADYAPDWLRGFGLQPEWALAGPIHTYSPAIYSTNALADHLKKEAGQFVVALARLLDRYVDAVSSTANEDHRHQSLLERALGQFQDLEPWLKQHDFLSDEREDLRSALAWAYDTDELARLRNAVHSGILQLQSKIADGVAHIDREIALQRGPMAVPCLDGMHCLRAWQADLEHLRQLTAWTDFVEMNVLTSWHIADAMAFFTRYLSTQLDDRSNNITVVKDAYRRNLHPIGHRAGLYAARQWALRYSNISDEIVKACGSCFTNTSAWHYWWKPYEEPASFNVTEPPVSMLLMTRLRGRSKHRTLEEHYPIRAPPDFRKYKPALNGEQCLGIDHLWGEELDRQLLNKSRPSGRPFDVEYHSLHLANEMMRGKTWCIEKARLVENPYLGLLEPAEAYNLRWVKDLKRRLARKNFVHEAWDDP</sequence>
<feature type="chain" id="PRO_5034354594" evidence="1">
    <location>
        <begin position="23"/>
        <end position="474"/>
    </location>
</feature>
<keyword evidence="1" id="KW-0732">Signal</keyword>
<comment type="caution">
    <text evidence="2">The sequence shown here is derived from an EMBL/GenBank/DDBJ whole genome shotgun (WGS) entry which is preliminary data.</text>
</comment>
<dbReference type="OrthoDB" id="10327620at2759"/>
<feature type="signal peptide" evidence="1">
    <location>
        <begin position="1"/>
        <end position="22"/>
    </location>
</feature>
<proteinExistence type="predicted"/>
<reference evidence="2" key="1">
    <citation type="submission" date="2020-04" db="EMBL/GenBank/DDBJ databases">
        <title>Draft genome resource of the tomato pathogen Pseudocercospora fuligena.</title>
        <authorList>
            <person name="Zaccaron A."/>
        </authorList>
    </citation>
    <scope>NUCLEOTIDE SEQUENCE</scope>
    <source>
        <strain evidence="2">PF001</strain>
    </source>
</reference>
<keyword evidence="3" id="KW-1185">Reference proteome</keyword>
<dbReference type="EMBL" id="JABCIY010000323">
    <property type="protein sequence ID" value="KAF7185467.1"/>
    <property type="molecule type" value="Genomic_DNA"/>
</dbReference>
<accession>A0A8H6R7Y4</accession>
<name>A0A8H6R7Y4_9PEZI</name>
<organism evidence="2 3">
    <name type="scientific">Pseudocercospora fuligena</name>
    <dbReference type="NCBI Taxonomy" id="685502"/>
    <lineage>
        <taxon>Eukaryota</taxon>
        <taxon>Fungi</taxon>
        <taxon>Dikarya</taxon>
        <taxon>Ascomycota</taxon>
        <taxon>Pezizomycotina</taxon>
        <taxon>Dothideomycetes</taxon>
        <taxon>Dothideomycetidae</taxon>
        <taxon>Mycosphaerellales</taxon>
        <taxon>Mycosphaerellaceae</taxon>
        <taxon>Pseudocercospora</taxon>
    </lineage>
</organism>
<evidence type="ECO:0000313" key="3">
    <source>
        <dbReference type="Proteomes" id="UP000660729"/>
    </source>
</evidence>
<evidence type="ECO:0000313" key="2">
    <source>
        <dbReference type="EMBL" id="KAF7185467.1"/>
    </source>
</evidence>
<dbReference type="Proteomes" id="UP000660729">
    <property type="component" value="Unassembled WGS sequence"/>
</dbReference>
<protein>
    <submittedName>
        <fullName evidence="2">Uncharacterized protein</fullName>
    </submittedName>
</protein>
<dbReference type="AlphaFoldDB" id="A0A8H6R7Y4"/>
<evidence type="ECO:0000256" key="1">
    <source>
        <dbReference type="SAM" id="SignalP"/>
    </source>
</evidence>